<dbReference type="SUPFAM" id="SSF47240">
    <property type="entry name" value="Ferritin-like"/>
    <property type="match status" value="1"/>
</dbReference>
<sequence>MWGRRVVAALQPHQASLCTNTAHPMRCCTRMASQRQKIQQKVRRHNKGVASGSWHAVTLCRGGLVLAGCRLPARASLDEPAPPSSLHAAALDVLHEPDPFAKATMTAAYHRQWFAGDIPATWAPGDDTDGRAPPDRPGRSDLVRIVDPADVPRRRKGLNDASARAVLLHSLCHIESWAVDLSWDAIARFGAREDMPRGFFDDFCRMAADEARHFLLLVEALERNGAVYGDYPAHDGLWDNAMDTKDDLLLRLAVEHAVHEARGLDVLPGAIRRFRKVPGAEGVTCADMLEGVIYPEEITHCAAGVRWFRYLHRRRGYEDAGETLEEADEETACQSTFHDIVRKHFHGLLKPPFNHVARAEAGMPQDWYLPVASKGRPTQRTKTGFANGEQRC</sequence>
<feature type="compositionally biased region" description="Basic and acidic residues" evidence="1">
    <location>
        <begin position="128"/>
        <end position="141"/>
    </location>
</feature>
<evidence type="ECO:0000256" key="1">
    <source>
        <dbReference type="SAM" id="MobiDB-lite"/>
    </source>
</evidence>
<name>A0AAE0FYT0_9CHLO</name>
<evidence type="ECO:0008006" key="4">
    <source>
        <dbReference type="Google" id="ProtNLM"/>
    </source>
</evidence>
<dbReference type="InterPro" id="IPR007402">
    <property type="entry name" value="DUF455"/>
</dbReference>
<evidence type="ECO:0000313" key="2">
    <source>
        <dbReference type="EMBL" id="KAK3267771.1"/>
    </source>
</evidence>
<feature type="region of interest" description="Disordered" evidence="1">
    <location>
        <begin position="122"/>
        <end position="141"/>
    </location>
</feature>
<dbReference type="AlphaFoldDB" id="A0AAE0FYT0"/>
<reference evidence="2 3" key="1">
    <citation type="journal article" date="2015" name="Genome Biol. Evol.">
        <title>Comparative Genomics of a Bacterivorous Green Alga Reveals Evolutionary Causalities and Consequences of Phago-Mixotrophic Mode of Nutrition.</title>
        <authorList>
            <person name="Burns J.A."/>
            <person name="Paasch A."/>
            <person name="Narechania A."/>
            <person name="Kim E."/>
        </authorList>
    </citation>
    <scope>NUCLEOTIDE SEQUENCE [LARGE SCALE GENOMIC DNA]</scope>
    <source>
        <strain evidence="2 3">PLY_AMNH</strain>
    </source>
</reference>
<evidence type="ECO:0000313" key="3">
    <source>
        <dbReference type="Proteomes" id="UP001190700"/>
    </source>
</evidence>
<dbReference type="PANTHER" id="PTHR42782">
    <property type="entry name" value="SI:CH73-314G15.3"/>
    <property type="match status" value="1"/>
</dbReference>
<dbReference type="CDD" id="cd00657">
    <property type="entry name" value="Ferritin_like"/>
    <property type="match status" value="1"/>
</dbReference>
<dbReference type="EMBL" id="LGRX02012214">
    <property type="protein sequence ID" value="KAK3267771.1"/>
    <property type="molecule type" value="Genomic_DNA"/>
</dbReference>
<comment type="caution">
    <text evidence="2">The sequence shown here is derived from an EMBL/GenBank/DDBJ whole genome shotgun (WGS) entry which is preliminary data.</text>
</comment>
<dbReference type="PANTHER" id="PTHR42782:SF2">
    <property type="entry name" value="3-OXOACYL-[ACYL-CARRIER-PROTEIN] SYNTHASE-LIKE PROTEIN"/>
    <property type="match status" value="1"/>
</dbReference>
<keyword evidence="3" id="KW-1185">Reference proteome</keyword>
<gene>
    <name evidence="2" type="ORF">CYMTET_23693</name>
</gene>
<proteinExistence type="predicted"/>
<dbReference type="Pfam" id="PF04305">
    <property type="entry name" value="DUF455"/>
    <property type="match status" value="1"/>
</dbReference>
<accession>A0AAE0FYT0</accession>
<dbReference type="InterPro" id="IPR009078">
    <property type="entry name" value="Ferritin-like_SF"/>
</dbReference>
<organism evidence="2 3">
    <name type="scientific">Cymbomonas tetramitiformis</name>
    <dbReference type="NCBI Taxonomy" id="36881"/>
    <lineage>
        <taxon>Eukaryota</taxon>
        <taxon>Viridiplantae</taxon>
        <taxon>Chlorophyta</taxon>
        <taxon>Pyramimonadophyceae</taxon>
        <taxon>Pyramimonadales</taxon>
        <taxon>Pyramimonadaceae</taxon>
        <taxon>Cymbomonas</taxon>
    </lineage>
</organism>
<protein>
    <recommendedName>
        <fullName evidence="4">Ferritin-like superfamily</fullName>
    </recommendedName>
</protein>
<dbReference type="Proteomes" id="UP001190700">
    <property type="component" value="Unassembled WGS sequence"/>
</dbReference>